<evidence type="ECO:0000256" key="2">
    <source>
        <dbReference type="ARBA" id="ARBA00022692"/>
    </source>
</evidence>
<reference evidence="8" key="2">
    <citation type="submission" date="2020-02" db="EMBL/GenBank/DDBJ databases">
        <authorList>
            <person name="Gilchrist C.L.M."/>
            <person name="Chooi Y.-H."/>
        </authorList>
    </citation>
    <scope>NUCLEOTIDE SEQUENCE</scope>
    <source>
        <strain evidence="8">MST-FP2251</strain>
    </source>
</reference>
<feature type="transmembrane region" description="Helical" evidence="6">
    <location>
        <begin position="55"/>
        <end position="79"/>
    </location>
</feature>
<proteinExistence type="inferred from homology"/>
<evidence type="ECO:0000256" key="6">
    <source>
        <dbReference type="SAM" id="Phobius"/>
    </source>
</evidence>
<comment type="subcellular location">
    <subcellularLocation>
        <location evidence="1">Membrane</location>
        <topology evidence="1">Multi-pass membrane protein</topology>
    </subcellularLocation>
</comment>
<comment type="similarity">
    <text evidence="5">Belongs to the SAT4 family.</text>
</comment>
<keyword evidence="4 6" id="KW-0472">Membrane</keyword>
<dbReference type="AlphaFoldDB" id="A0AAD4CVR0"/>
<evidence type="ECO:0000256" key="4">
    <source>
        <dbReference type="ARBA" id="ARBA00023136"/>
    </source>
</evidence>
<dbReference type="PANTHER" id="PTHR33048:SF146">
    <property type="entry name" value="INTEGRAL MEMBRANE PROTEIN"/>
    <property type="match status" value="1"/>
</dbReference>
<dbReference type="InterPro" id="IPR049326">
    <property type="entry name" value="Rhodopsin_dom_fungi"/>
</dbReference>
<gene>
    <name evidence="8" type="ORF">FE257_010912</name>
</gene>
<dbReference type="PANTHER" id="PTHR33048">
    <property type="entry name" value="PTH11-LIKE INTEGRAL MEMBRANE PROTEIN (AFU_ORTHOLOGUE AFUA_5G11245)"/>
    <property type="match status" value="1"/>
</dbReference>
<dbReference type="GO" id="GO:0016020">
    <property type="term" value="C:membrane"/>
    <property type="evidence" value="ECO:0007669"/>
    <property type="project" value="UniProtKB-SubCell"/>
</dbReference>
<evidence type="ECO:0000313" key="9">
    <source>
        <dbReference type="Proteomes" id="UP001194746"/>
    </source>
</evidence>
<dbReference type="Proteomes" id="UP001194746">
    <property type="component" value="Unassembled WGS sequence"/>
</dbReference>
<dbReference type="InterPro" id="IPR052337">
    <property type="entry name" value="SAT4-like"/>
</dbReference>
<feature type="domain" description="Rhodopsin" evidence="7">
    <location>
        <begin position="39"/>
        <end position="179"/>
    </location>
</feature>
<evidence type="ECO:0000259" key="7">
    <source>
        <dbReference type="Pfam" id="PF20684"/>
    </source>
</evidence>
<dbReference type="Pfam" id="PF20684">
    <property type="entry name" value="Fung_rhodopsin"/>
    <property type="match status" value="1"/>
</dbReference>
<dbReference type="EMBL" id="VCAU01000007">
    <property type="protein sequence ID" value="KAF9893600.1"/>
    <property type="molecule type" value="Genomic_DNA"/>
</dbReference>
<feature type="transmembrane region" description="Helical" evidence="6">
    <location>
        <begin position="133"/>
        <end position="155"/>
    </location>
</feature>
<accession>A0AAD4CVR0</accession>
<evidence type="ECO:0000313" key="8">
    <source>
        <dbReference type="EMBL" id="KAF9893600.1"/>
    </source>
</evidence>
<protein>
    <recommendedName>
        <fullName evidence="7">Rhodopsin domain-containing protein</fullName>
    </recommendedName>
</protein>
<feature type="transmembrane region" description="Helical" evidence="6">
    <location>
        <begin position="20"/>
        <end position="43"/>
    </location>
</feature>
<reference evidence="8" key="1">
    <citation type="journal article" date="2019" name="Beilstein J. Org. Chem.">
        <title>Nanangenines: drimane sesquiterpenoids as the dominant metabolite cohort of a novel Australian fungus, Aspergillus nanangensis.</title>
        <authorList>
            <person name="Lacey H.J."/>
            <person name="Gilchrist C.L.M."/>
            <person name="Crombie A."/>
            <person name="Kalaitzis J.A."/>
            <person name="Vuong D."/>
            <person name="Rutledge P.J."/>
            <person name="Turner P."/>
            <person name="Pitt J.I."/>
            <person name="Lacey E."/>
            <person name="Chooi Y.H."/>
            <person name="Piggott A.M."/>
        </authorList>
    </citation>
    <scope>NUCLEOTIDE SEQUENCE</scope>
    <source>
        <strain evidence="8">MST-FP2251</strain>
    </source>
</reference>
<keyword evidence="9" id="KW-1185">Reference proteome</keyword>
<keyword evidence="3 6" id="KW-1133">Transmembrane helix</keyword>
<sequence>MGRPSDITPPPGAVDRDRGAIIVSILWIETAIGAIVICLRFIGRYMIRKIGWDDWLMLLTWGLFMASTVVVQLQASVGGYRHIYFLSQEASTRALELNFILRGVHILSLATGKASIGAQILRLLVNQQMWQRWLVWGVLTLTVLVNVLNCIFKFVQCMPVEANWNPEIEGNCWPKQAQLGFAYFMSSTTTIL</sequence>
<comment type="caution">
    <text evidence="8">The sequence shown here is derived from an EMBL/GenBank/DDBJ whole genome shotgun (WGS) entry which is preliminary data.</text>
</comment>
<name>A0AAD4CVR0_ASPNN</name>
<keyword evidence="2 6" id="KW-0812">Transmembrane</keyword>
<evidence type="ECO:0000256" key="5">
    <source>
        <dbReference type="ARBA" id="ARBA00038359"/>
    </source>
</evidence>
<evidence type="ECO:0000256" key="1">
    <source>
        <dbReference type="ARBA" id="ARBA00004141"/>
    </source>
</evidence>
<organism evidence="8 9">
    <name type="scientific">Aspergillus nanangensis</name>
    <dbReference type="NCBI Taxonomy" id="2582783"/>
    <lineage>
        <taxon>Eukaryota</taxon>
        <taxon>Fungi</taxon>
        <taxon>Dikarya</taxon>
        <taxon>Ascomycota</taxon>
        <taxon>Pezizomycotina</taxon>
        <taxon>Eurotiomycetes</taxon>
        <taxon>Eurotiomycetidae</taxon>
        <taxon>Eurotiales</taxon>
        <taxon>Aspergillaceae</taxon>
        <taxon>Aspergillus</taxon>
        <taxon>Aspergillus subgen. Circumdati</taxon>
    </lineage>
</organism>
<evidence type="ECO:0000256" key="3">
    <source>
        <dbReference type="ARBA" id="ARBA00022989"/>
    </source>
</evidence>